<evidence type="ECO:0000256" key="1">
    <source>
        <dbReference type="SAM" id="MobiDB-lite"/>
    </source>
</evidence>
<feature type="region of interest" description="Disordered" evidence="1">
    <location>
        <begin position="63"/>
        <end position="87"/>
    </location>
</feature>
<dbReference type="SUPFAM" id="SSF56925">
    <property type="entry name" value="OMPA-like"/>
    <property type="match status" value="1"/>
</dbReference>
<dbReference type="InterPro" id="IPR011250">
    <property type="entry name" value="OMP/PagP_B-barrel"/>
</dbReference>
<name>A0A7G2JYC4_HAEIF</name>
<proteinExistence type="predicted"/>
<reference evidence="3" key="1">
    <citation type="journal article" date="2010" name="Genomics">
        <title>Tracing phylogenomic events leading to diversity of Haemophilus influenzae and the emergence of Brazilian Purpuric Fever (BPF)-associated clones.</title>
        <authorList>
            <person name="Papazisi L."/>
            <person name="Ratnayake S."/>
            <person name="Remortel B.G."/>
            <person name="Bock G.R."/>
            <person name="Liang W."/>
            <person name="Saeed A.I."/>
            <person name="Liu J."/>
            <person name="Fleischmann R.D."/>
            <person name="Kilian M."/>
            <person name="Peterson S.N."/>
        </authorList>
    </citation>
    <scope>NUCLEOTIDE SEQUENCE [LARGE SCALE GENOMIC DNA]</scope>
    <source>
        <strain evidence="3">HK1212</strain>
    </source>
</reference>
<dbReference type="Pfam" id="PF01298">
    <property type="entry name" value="TbpB_B_D"/>
    <property type="match status" value="1"/>
</dbReference>
<evidence type="ECO:0000313" key="3">
    <source>
        <dbReference type="EMBL" id="EFA28177.1"/>
    </source>
</evidence>
<organism evidence="3">
    <name type="scientific">Haemophilus influenzae HK1212</name>
    <dbReference type="NCBI Taxonomy" id="456482"/>
    <lineage>
        <taxon>Bacteria</taxon>
        <taxon>Pseudomonadati</taxon>
        <taxon>Pseudomonadota</taxon>
        <taxon>Gammaproteobacteria</taxon>
        <taxon>Pasteurellales</taxon>
        <taxon>Pasteurellaceae</taxon>
        <taxon>Haemophilus</taxon>
    </lineage>
</organism>
<dbReference type="Gene3D" id="2.40.160.90">
    <property type="match status" value="1"/>
</dbReference>
<protein>
    <submittedName>
        <fullName evidence="3">Transferrin-binding protein 2</fullName>
    </submittedName>
</protein>
<dbReference type="AlphaFoldDB" id="A0A7G2JYC4"/>
<evidence type="ECO:0000259" key="2">
    <source>
        <dbReference type="Pfam" id="PF01298"/>
    </source>
</evidence>
<feature type="domain" description="Transferrin-binding protein B C-lobe/N-lobe beta-barrel" evidence="2">
    <location>
        <begin position="4"/>
        <end position="97"/>
    </location>
</feature>
<gene>
    <name evidence="3" type="primary">tbp2</name>
    <name evidence="3" type="ORF">HAINFHK1212_0190</name>
</gene>
<dbReference type="InterPro" id="IPR001677">
    <property type="entry name" value="TbpB_B_D"/>
</dbReference>
<accession>A0A7G2JYC4</accession>
<dbReference type="EMBL" id="ABFC01000892">
    <property type="protein sequence ID" value="EFA28177.1"/>
    <property type="molecule type" value="Genomic_DNA"/>
</dbReference>
<sequence length="103" mass="10790">MNTINAEFKNGSNDFTGTATATNFVIDGNNSHTGNTPINITTKVNGAFYGPKASELGGYFTYNGKNPTATNSESSPTVPSPPNSQNARAAVVFGARQQVETTK</sequence>
<comment type="caution">
    <text evidence="3">The sequence shown here is derived from an EMBL/GenBank/DDBJ whole genome shotgun (WGS) entry which is preliminary data.</text>
</comment>